<dbReference type="PANTHER" id="PTHR28657">
    <property type="entry name" value="INDOLEAMINE 2,3-DIOXYGENASE"/>
    <property type="match status" value="1"/>
</dbReference>
<keyword evidence="5" id="KW-0223">Dioxygenase</keyword>
<evidence type="ECO:0000256" key="1">
    <source>
        <dbReference type="ARBA" id="ARBA00007119"/>
    </source>
</evidence>
<evidence type="ECO:0000256" key="3">
    <source>
        <dbReference type="ARBA" id="ARBA00023004"/>
    </source>
</evidence>
<dbReference type="Gene3D" id="1.20.58.480">
    <property type="match status" value="1"/>
</dbReference>
<keyword evidence="5" id="KW-0560">Oxidoreductase</keyword>
<dbReference type="GO" id="GO:0046872">
    <property type="term" value="F:metal ion binding"/>
    <property type="evidence" value="ECO:0007669"/>
    <property type="project" value="UniProtKB-UniRule"/>
</dbReference>
<comment type="similarity">
    <text evidence="1 5">Belongs to the indoleamine 2,3-dioxygenase family.</text>
</comment>
<dbReference type="RefSeq" id="XP_038777051.1">
    <property type="nucleotide sequence ID" value="XM_038921123.1"/>
</dbReference>
<dbReference type="GO" id="GO:0005737">
    <property type="term" value="C:cytoplasm"/>
    <property type="evidence" value="ECO:0007669"/>
    <property type="project" value="TreeGrafter"/>
</dbReference>
<reference evidence="7" key="1">
    <citation type="submission" date="2020-10" db="EMBL/GenBank/DDBJ databases">
        <authorList>
            <person name="Roach M.J.R."/>
        </authorList>
    </citation>
    <scope>NUCLEOTIDE SEQUENCE</scope>
    <source>
        <strain evidence="7">CBS 1945</strain>
    </source>
</reference>
<keyword evidence="8" id="KW-1185">Reference proteome</keyword>
<keyword evidence="4 5" id="KW-0349">Heme</keyword>
<dbReference type="GO" id="GO:0033754">
    <property type="term" value="F:indoleamine 2,3-dioxygenase activity"/>
    <property type="evidence" value="ECO:0007669"/>
    <property type="project" value="UniProtKB-EC"/>
</dbReference>
<dbReference type="PROSITE" id="PS00876">
    <property type="entry name" value="IDO_1"/>
    <property type="match status" value="1"/>
</dbReference>
<dbReference type="InterPro" id="IPR000898">
    <property type="entry name" value="Indolamine_dOase"/>
</dbReference>
<dbReference type="GeneID" id="62194198"/>
<evidence type="ECO:0000256" key="2">
    <source>
        <dbReference type="ARBA" id="ARBA00022723"/>
    </source>
</evidence>
<proteinExistence type="inferred from homology"/>
<evidence type="ECO:0000256" key="6">
    <source>
        <dbReference type="SAM" id="MobiDB-lite"/>
    </source>
</evidence>
<dbReference type="GO" id="GO:0034354">
    <property type="term" value="P:'de novo' NAD+ biosynthetic process from L-tryptophan"/>
    <property type="evidence" value="ECO:0007669"/>
    <property type="project" value="TreeGrafter"/>
</dbReference>
<dbReference type="AlphaFoldDB" id="A0A875RWZ0"/>
<evidence type="ECO:0000313" key="7">
    <source>
        <dbReference type="EMBL" id="QPG73486.1"/>
    </source>
</evidence>
<dbReference type="GO" id="GO:0019441">
    <property type="term" value="P:L-tryptophan catabolic process to kynurenine"/>
    <property type="evidence" value="ECO:0007669"/>
    <property type="project" value="UniProtKB-UniRule"/>
</dbReference>
<gene>
    <name evidence="7" type="ORF">FOA43_000797</name>
</gene>
<name>A0A875RWZ0_EENNA</name>
<evidence type="ECO:0000256" key="4">
    <source>
        <dbReference type="PIRSR" id="PIRSR600898-1"/>
    </source>
</evidence>
<dbReference type="KEGG" id="bnn:FOA43_000797"/>
<accession>A0A875RWZ0</accession>
<dbReference type="InterPro" id="IPR037217">
    <property type="entry name" value="Trp/Indoleamine_2_3_dOase-like"/>
</dbReference>
<sequence>MNSYTYPLPNLEDYDVSPKTGFLPEEIPLNHLPPYYETWERIVKNLPALLLTRRVRSMVDKLPYLTCEHLTSESEYRRAYSVLGYIAHAYIWGVNETTDRLPKQIADAWIKVSAHLELPPIATYAGLVLWNWEKIIPEEDDATLEDFLNNLKVINTFTGSLDECWFYLVSIYFEYKGASVITTGMDAIKYARQDKPDKVRDCVQALAEHIDYLGTVLMSMQEMCDPHVFYFELRPYLAGWKNMQDVGLKGVYYGDLQEPKLYSGGSNAQSSLIQTLDLLLNINHYSTGESSSNSSENAFMNEMKKYMPGKHAKFLNHLAKVNIIRDYVTSRALSHPDLLLSYNAAVAMMKTFRDKHIQIVTRYIVLQAQKSQNLGSEGAKTIRAGLAKGRAPQKSMQLKGTGGTALLPFLKQCRDETGSTAAGNWGRRLLTDGPAYKKKKDVESEISLNTKPSVGLSSRLSDDKSNLKYGHW</sequence>
<comment type="function">
    <text evidence="5">Produces N-formyl-kynurenine through the oxidation of tryptophan.</text>
</comment>
<dbReference type="PANTHER" id="PTHR28657:SF5">
    <property type="entry name" value="INDOLEAMINE 2,3-DIOXYGENASE"/>
    <property type="match status" value="1"/>
</dbReference>
<dbReference type="OrthoDB" id="540174at2759"/>
<feature type="binding site" description="proximal binding residue" evidence="4">
    <location>
        <position position="356"/>
    </location>
    <ligand>
        <name>heme b</name>
        <dbReference type="ChEBI" id="CHEBI:60344"/>
    </ligand>
    <ligandPart>
        <name>Fe</name>
        <dbReference type="ChEBI" id="CHEBI:18248"/>
    </ligandPart>
</feature>
<dbReference type="EMBL" id="CP064812">
    <property type="protein sequence ID" value="QPG73486.1"/>
    <property type="molecule type" value="Genomic_DNA"/>
</dbReference>
<feature type="region of interest" description="Disordered" evidence="6">
    <location>
        <begin position="453"/>
        <end position="472"/>
    </location>
</feature>
<evidence type="ECO:0000313" key="8">
    <source>
        <dbReference type="Proteomes" id="UP000662931"/>
    </source>
</evidence>
<dbReference type="SUPFAM" id="SSF140959">
    <property type="entry name" value="Indolic compounds 2,3-dioxygenase-like"/>
    <property type="match status" value="1"/>
</dbReference>
<dbReference type="Pfam" id="PF01231">
    <property type="entry name" value="IDO"/>
    <property type="match status" value="1"/>
</dbReference>
<dbReference type="EC" id="1.13.11.52" evidence="5"/>
<organism evidence="7 8">
    <name type="scientific">Eeniella nana</name>
    <name type="common">Yeast</name>
    <name type="synonym">Brettanomyces nanus</name>
    <dbReference type="NCBI Taxonomy" id="13502"/>
    <lineage>
        <taxon>Eukaryota</taxon>
        <taxon>Fungi</taxon>
        <taxon>Dikarya</taxon>
        <taxon>Ascomycota</taxon>
        <taxon>Saccharomycotina</taxon>
        <taxon>Pichiomycetes</taxon>
        <taxon>Pichiales</taxon>
        <taxon>Pichiaceae</taxon>
        <taxon>Brettanomyces</taxon>
    </lineage>
</organism>
<dbReference type="GO" id="GO:0020037">
    <property type="term" value="F:heme binding"/>
    <property type="evidence" value="ECO:0007669"/>
    <property type="project" value="UniProtKB-UniRule"/>
</dbReference>
<dbReference type="Proteomes" id="UP000662931">
    <property type="component" value="Chromosome 1"/>
</dbReference>
<evidence type="ECO:0000256" key="5">
    <source>
        <dbReference type="RuleBase" id="RU369119"/>
    </source>
</evidence>
<protein>
    <recommendedName>
        <fullName evidence="5">Indoleamine 2,3-dioxygenase</fullName>
        <ecNumber evidence="5">1.13.11.52</ecNumber>
    </recommendedName>
</protein>
<keyword evidence="2 4" id="KW-0479">Metal-binding</keyword>
<keyword evidence="3 4" id="KW-0408">Iron</keyword>
<comment type="catalytic activity">
    <reaction evidence="5">
        <text>L-tryptophan + O2 = N-formyl-L-kynurenine</text>
        <dbReference type="Rhea" id="RHEA:24536"/>
        <dbReference type="ChEBI" id="CHEBI:15379"/>
        <dbReference type="ChEBI" id="CHEBI:57912"/>
        <dbReference type="ChEBI" id="CHEBI:58629"/>
    </reaction>
</comment>